<gene>
    <name evidence="1" type="ORF">S01H1_84827</name>
</gene>
<accession>X0YC40</accession>
<name>X0YC40_9ZZZZ</name>
<organism evidence="1">
    <name type="scientific">marine sediment metagenome</name>
    <dbReference type="NCBI Taxonomy" id="412755"/>
    <lineage>
        <taxon>unclassified sequences</taxon>
        <taxon>metagenomes</taxon>
        <taxon>ecological metagenomes</taxon>
    </lineage>
</organism>
<proteinExistence type="predicted"/>
<protein>
    <submittedName>
        <fullName evidence="1">Uncharacterized protein</fullName>
    </submittedName>
</protein>
<evidence type="ECO:0000313" key="1">
    <source>
        <dbReference type="EMBL" id="GAG44857.1"/>
    </source>
</evidence>
<dbReference type="AlphaFoldDB" id="X0YC40"/>
<reference evidence="1" key="1">
    <citation type="journal article" date="2014" name="Front. Microbiol.">
        <title>High frequency of phylogenetically diverse reductive dehalogenase-homologous genes in deep subseafloor sedimentary metagenomes.</title>
        <authorList>
            <person name="Kawai M."/>
            <person name="Futagami T."/>
            <person name="Toyoda A."/>
            <person name="Takaki Y."/>
            <person name="Nishi S."/>
            <person name="Hori S."/>
            <person name="Arai W."/>
            <person name="Tsubouchi T."/>
            <person name="Morono Y."/>
            <person name="Uchiyama I."/>
            <person name="Ito T."/>
            <person name="Fujiyama A."/>
            <person name="Inagaki F."/>
            <person name="Takami H."/>
        </authorList>
    </citation>
    <scope>NUCLEOTIDE SEQUENCE</scope>
    <source>
        <strain evidence="1">Expedition CK06-06</strain>
    </source>
</reference>
<sequence length="106" mass="12475">EYAKEKIEKDKRLLFIPDEKSGPKDEVGEAVYENIEKCRYEKRIILPGETGSYKKEEKIQCLERIILSINFLAKDNLGGINYIQKLHERFSKINELSRFRKISPIT</sequence>
<feature type="non-terminal residue" evidence="1">
    <location>
        <position position="1"/>
    </location>
</feature>
<comment type="caution">
    <text evidence="1">The sequence shown here is derived from an EMBL/GenBank/DDBJ whole genome shotgun (WGS) entry which is preliminary data.</text>
</comment>
<dbReference type="EMBL" id="BARS01058033">
    <property type="protein sequence ID" value="GAG44857.1"/>
    <property type="molecule type" value="Genomic_DNA"/>
</dbReference>